<keyword evidence="10" id="KW-1185">Reference proteome</keyword>
<dbReference type="AlphaFoldDB" id="A0A4S4FI82"/>
<dbReference type="PANTHER" id="PTHR10192:SF5">
    <property type="entry name" value="GEPHYRIN"/>
    <property type="match status" value="1"/>
</dbReference>
<protein>
    <recommendedName>
        <fullName evidence="7">Molybdopterin molybdenumtransferase</fullName>
        <ecNumber evidence="7">2.10.1.1</ecNumber>
    </recommendedName>
</protein>
<gene>
    <name evidence="9" type="ORF">E6C64_15050</name>
</gene>
<dbReference type="Proteomes" id="UP000309133">
    <property type="component" value="Unassembled WGS sequence"/>
</dbReference>
<dbReference type="InterPro" id="IPR001453">
    <property type="entry name" value="MoaB/Mog_dom"/>
</dbReference>
<dbReference type="Pfam" id="PF00994">
    <property type="entry name" value="MoCF_biosynth"/>
    <property type="match status" value="1"/>
</dbReference>
<evidence type="ECO:0000256" key="5">
    <source>
        <dbReference type="ARBA" id="ARBA00023150"/>
    </source>
</evidence>
<keyword evidence="4 7" id="KW-0500">Molybdenum</keyword>
<dbReference type="RefSeq" id="WP_136428288.1">
    <property type="nucleotide sequence ID" value="NZ_SSSM01000005.1"/>
</dbReference>
<dbReference type="Gene3D" id="2.40.340.10">
    <property type="entry name" value="MoeA, C-terminal, domain IV"/>
    <property type="match status" value="1"/>
</dbReference>
<evidence type="ECO:0000256" key="7">
    <source>
        <dbReference type="RuleBase" id="RU365090"/>
    </source>
</evidence>
<comment type="cofactor">
    <cofactor evidence="7">
        <name>Mg(2+)</name>
        <dbReference type="ChEBI" id="CHEBI:18420"/>
    </cofactor>
</comment>
<evidence type="ECO:0000256" key="2">
    <source>
        <dbReference type="ARBA" id="ARBA00005046"/>
    </source>
</evidence>
<evidence type="ECO:0000259" key="8">
    <source>
        <dbReference type="SMART" id="SM00852"/>
    </source>
</evidence>
<dbReference type="UniPathway" id="UPA00344"/>
<dbReference type="InterPro" id="IPR036688">
    <property type="entry name" value="MoeA_C_domain_IV_sf"/>
</dbReference>
<keyword evidence="7" id="KW-0479">Metal-binding</keyword>
<evidence type="ECO:0000313" key="10">
    <source>
        <dbReference type="Proteomes" id="UP000309133"/>
    </source>
</evidence>
<dbReference type="InterPro" id="IPR036135">
    <property type="entry name" value="MoeA_linker/N_sf"/>
</dbReference>
<accession>A0A4S4FI82</accession>
<dbReference type="InterPro" id="IPR005110">
    <property type="entry name" value="MoeA_linker/N"/>
</dbReference>
<dbReference type="EC" id="2.10.1.1" evidence="7"/>
<dbReference type="OrthoDB" id="3196725at2"/>
<evidence type="ECO:0000256" key="4">
    <source>
        <dbReference type="ARBA" id="ARBA00022505"/>
    </source>
</evidence>
<dbReference type="Gene3D" id="2.170.190.11">
    <property type="entry name" value="Molybdopterin biosynthesis moea protein, domain 3"/>
    <property type="match status" value="1"/>
</dbReference>
<dbReference type="InterPro" id="IPR038987">
    <property type="entry name" value="MoeA-like"/>
</dbReference>
<organism evidence="9 10">
    <name type="scientific">Naasia lichenicola</name>
    <dbReference type="NCBI Taxonomy" id="2565933"/>
    <lineage>
        <taxon>Bacteria</taxon>
        <taxon>Bacillati</taxon>
        <taxon>Actinomycetota</taxon>
        <taxon>Actinomycetes</taxon>
        <taxon>Micrococcales</taxon>
        <taxon>Microbacteriaceae</taxon>
        <taxon>Naasia</taxon>
    </lineage>
</organism>
<feature type="domain" description="MoaB/Mog" evidence="8">
    <location>
        <begin position="166"/>
        <end position="302"/>
    </location>
</feature>
<proteinExistence type="inferred from homology"/>
<dbReference type="SUPFAM" id="SSF63882">
    <property type="entry name" value="MoeA N-terminal region -like"/>
    <property type="match status" value="1"/>
</dbReference>
<sequence length="384" mass="38853">MSWPEARRRAHAAATALPQELVPLAEAGGRRLVADLTAPYDLPHFASSAMDGWLVVGEGPWTLTDALPHPGQARPVVTGQAIPIAELDAGTAAVLRSEHGETSSGMVRSVAGAAPKAGQHIRPIGSEAIRGETLISVGARLNPASLALAASAGVDALTVHAVPEIALVLTGDEVIGHGVPDTGFVRDSFSVPLDDVLHGLGARVTGVTRVGDDLAAITAAIQSASAPLILTTGGTGSSSADHLRNALSHLGGRLLVDGVAMRPGGPTMVAELPDGRLILCLPGNPLAAMVAAITLGEPLLAALSGRPMRAPRSIPAPDLAGRAATTLLVPYSITADGAVPTPWSGSAMMRGLAGADGLLVVPEAGLRADGVAESIDLPWVRPAR</sequence>
<comment type="catalytic activity">
    <reaction evidence="6">
        <text>adenylyl-molybdopterin + molybdate = Mo-molybdopterin + AMP + H(+)</text>
        <dbReference type="Rhea" id="RHEA:35047"/>
        <dbReference type="ChEBI" id="CHEBI:15378"/>
        <dbReference type="ChEBI" id="CHEBI:36264"/>
        <dbReference type="ChEBI" id="CHEBI:62727"/>
        <dbReference type="ChEBI" id="CHEBI:71302"/>
        <dbReference type="ChEBI" id="CHEBI:456215"/>
        <dbReference type="EC" id="2.10.1.1"/>
    </reaction>
</comment>
<dbReference type="SMART" id="SM00852">
    <property type="entry name" value="MoCF_biosynth"/>
    <property type="match status" value="1"/>
</dbReference>
<comment type="function">
    <text evidence="1 7">Catalyzes the insertion of molybdate into adenylated molybdopterin with the concomitant release of AMP.</text>
</comment>
<dbReference type="GO" id="GO:0006777">
    <property type="term" value="P:Mo-molybdopterin cofactor biosynthetic process"/>
    <property type="evidence" value="ECO:0007669"/>
    <property type="project" value="UniProtKB-UniRule"/>
</dbReference>
<evidence type="ECO:0000256" key="6">
    <source>
        <dbReference type="ARBA" id="ARBA00047317"/>
    </source>
</evidence>
<dbReference type="Gene3D" id="3.40.980.10">
    <property type="entry name" value="MoaB/Mog-like domain"/>
    <property type="match status" value="1"/>
</dbReference>
<name>A0A4S4FI82_9MICO</name>
<dbReference type="CDD" id="cd00887">
    <property type="entry name" value="MoeA"/>
    <property type="match status" value="1"/>
</dbReference>
<dbReference type="SUPFAM" id="SSF53218">
    <property type="entry name" value="Molybdenum cofactor biosynthesis proteins"/>
    <property type="match status" value="1"/>
</dbReference>
<keyword evidence="7" id="KW-0460">Magnesium</keyword>
<comment type="pathway">
    <text evidence="2 7">Cofactor biosynthesis; molybdopterin biosynthesis.</text>
</comment>
<dbReference type="Gene3D" id="3.90.105.10">
    <property type="entry name" value="Molybdopterin biosynthesis moea protein, domain 2"/>
    <property type="match status" value="1"/>
</dbReference>
<dbReference type="EMBL" id="SSSM01000005">
    <property type="protein sequence ID" value="THG29959.1"/>
    <property type="molecule type" value="Genomic_DNA"/>
</dbReference>
<keyword evidence="7 9" id="KW-0808">Transferase</keyword>
<evidence type="ECO:0000256" key="3">
    <source>
        <dbReference type="ARBA" id="ARBA00010763"/>
    </source>
</evidence>
<dbReference type="GO" id="GO:0005829">
    <property type="term" value="C:cytosol"/>
    <property type="evidence" value="ECO:0007669"/>
    <property type="project" value="TreeGrafter"/>
</dbReference>
<evidence type="ECO:0000256" key="1">
    <source>
        <dbReference type="ARBA" id="ARBA00002901"/>
    </source>
</evidence>
<dbReference type="Pfam" id="PF03453">
    <property type="entry name" value="MoeA_N"/>
    <property type="match status" value="1"/>
</dbReference>
<dbReference type="InterPro" id="IPR036425">
    <property type="entry name" value="MoaB/Mog-like_dom_sf"/>
</dbReference>
<evidence type="ECO:0000313" key="9">
    <source>
        <dbReference type="EMBL" id="THG29959.1"/>
    </source>
</evidence>
<dbReference type="GO" id="GO:0061599">
    <property type="term" value="F:molybdopterin molybdotransferase activity"/>
    <property type="evidence" value="ECO:0007669"/>
    <property type="project" value="UniProtKB-UniRule"/>
</dbReference>
<keyword evidence="5 7" id="KW-0501">Molybdenum cofactor biosynthesis</keyword>
<reference evidence="9 10" key="1">
    <citation type="submission" date="2019-04" db="EMBL/GenBank/DDBJ databases">
        <authorList>
            <person name="Jiang L."/>
        </authorList>
    </citation>
    <scope>NUCLEOTIDE SEQUENCE [LARGE SCALE GENOMIC DNA]</scope>
    <source>
        <strain evidence="9 10">YIM 131853</strain>
    </source>
</reference>
<comment type="caution">
    <text evidence="9">The sequence shown here is derived from an EMBL/GenBank/DDBJ whole genome shotgun (WGS) entry which is preliminary data.</text>
</comment>
<dbReference type="GO" id="GO:0046872">
    <property type="term" value="F:metal ion binding"/>
    <property type="evidence" value="ECO:0007669"/>
    <property type="project" value="UniProtKB-UniRule"/>
</dbReference>
<dbReference type="PANTHER" id="PTHR10192">
    <property type="entry name" value="MOLYBDOPTERIN BIOSYNTHESIS PROTEIN"/>
    <property type="match status" value="1"/>
</dbReference>
<dbReference type="PROSITE" id="PS01078">
    <property type="entry name" value="MOCF_BIOSYNTHESIS_1"/>
    <property type="match status" value="1"/>
</dbReference>
<comment type="similarity">
    <text evidence="3 7">Belongs to the MoeA family.</text>
</comment>
<dbReference type="InterPro" id="IPR008284">
    <property type="entry name" value="MoCF_biosynth_CS"/>
</dbReference>